<dbReference type="EMBL" id="PEZI01000008">
    <property type="protein sequence ID" value="PIS14870.1"/>
    <property type="molecule type" value="Genomic_DNA"/>
</dbReference>
<name>A0A2H0WQD6_9BACT</name>
<protein>
    <submittedName>
        <fullName evidence="1">Uncharacterized protein</fullName>
    </submittedName>
</protein>
<evidence type="ECO:0000313" key="1">
    <source>
        <dbReference type="EMBL" id="PIS14870.1"/>
    </source>
</evidence>
<proteinExistence type="predicted"/>
<accession>A0A2H0WQD6</accession>
<evidence type="ECO:0000313" key="2">
    <source>
        <dbReference type="Proteomes" id="UP000230775"/>
    </source>
</evidence>
<dbReference type="AlphaFoldDB" id="A0A2H0WQD6"/>
<comment type="caution">
    <text evidence="1">The sequence shown here is derived from an EMBL/GenBank/DDBJ whole genome shotgun (WGS) entry which is preliminary data.</text>
</comment>
<reference evidence="2" key="1">
    <citation type="submission" date="2017-09" db="EMBL/GenBank/DDBJ databases">
        <title>Depth-based differentiation of microbial function through sediment-hosted aquifers and enrichment of novel symbionts in the deep terrestrial subsurface.</title>
        <authorList>
            <person name="Probst A.J."/>
            <person name="Ladd B."/>
            <person name="Jarett J.K."/>
            <person name="Geller-Mcgrath D.E."/>
            <person name="Sieber C.M.K."/>
            <person name="Emerson J.B."/>
            <person name="Anantharaman K."/>
            <person name="Thomas B.C."/>
            <person name="Malmstrom R."/>
            <person name="Stieglmeier M."/>
            <person name="Klingl A."/>
            <person name="Woyke T."/>
            <person name="Ryan C.M."/>
            <person name="Banfield J.F."/>
        </authorList>
    </citation>
    <scope>NUCLEOTIDE SEQUENCE [LARGE SCALE GENOMIC DNA]</scope>
</reference>
<dbReference type="Proteomes" id="UP000230775">
    <property type="component" value="Unassembled WGS sequence"/>
</dbReference>
<sequence>MFSFKFFTKNKESPTVFPADIGQKSSKELISAVGDGVGINLSFAIMELGVRAKTAKATNNELVNLFKKYITI</sequence>
<organism evidence="1 2">
    <name type="scientific">Candidatus Shapirobacteria bacterium CG09_land_8_20_14_0_10_39_12</name>
    <dbReference type="NCBI Taxonomy" id="1974885"/>
    <lineage>
        <taxon>Bacteria</taxon>
        <taxon>Candidatus Shapironibacteriota</taxon>
    </lineage>
</organism>
<gene>
    <name evidence="1" type="ORF">COT64_00395</name>
</gene>